<sequence>MQQYPWFRCNPSHLYRSPLSQKESQCPINLYPSFLQKQICPAEPQIFFTYVIGSYMNHDHWISPCSGQELVCMLQEISNLGTRVKGQVQFLRGLE</sequence>
<name>A0A9Q1IPS1_SYNKA</name>
<protein>
    <submittedName>
        <fullName evidence="1">Uncharacterized protein</fullName>
    </submittedName>
</protein>
<organism evidence="1 2">
    <name type="scientific">Synaphobranchus kaupii</name>
    <name type="common">Kaup's arrowtooth eel</name>
    <dbReference type="NCBI Taxonomy" id="118154"/>
    <lineage>
        <taxon>Eukaryota</taxon>
        <taxon>Metazoa</taxon>
        <taxon>Chordata</taxon>
        <taxon>Craniata</taxon>
        <taxon>Vertebrata</taxon>
        <taxon>Euteleostomi</taxon>
        <taxon>Actinopterygii</taxon>
        <taxon>Neopterygii</taxon>
        <taxon>Teleostei</taxon>
        <taxon>Anguilliformes</taxon>
        <taxon>Synaphobranchidae</taxon>
        <taxon>Synaphobranchus</taxon>
    </lineage>
</organism>
<comment type="caution">
    <text evidence="1">The sequence shown here is derived from an EMBL/GenBank/DDBJ whole genome shotgun (WGS) entry which is preliminary data.</text>
</comment>
<reference evidence="1" key="1">
    <citation type="journal article" date="2023" name="Science">
        <title>Genome structures resolve the early diversification of teleost fishes.</title>
        <authorList>
            <person name="Parey E."/>
            <person name="Louis A."/>
            <person name="Montfort J."/>
            <person name="Bouchez O."/>
            <person name="Roques C."/>
            <person name="Iampietro C."/>
            <person name="Lluch J."/>
            <person name="Castinel A."/>
            <person name="Donnadieu C."/>
            <person name="Desvignes T."/>
            <person name="Floi Bucao C."/>
            <person name="Jouanno E."/>
            <person name="Wen M."/>
            <person name="Mejri S."/>
            <person name="Dirks R."/>
            <person name="Jansen H."/>
            <person name="Henkel C."/>
            <person name="Chen W.J."/>
            <person name="Zahm M."/>
            <person name="Cabau C."/>
            <person name="Klopp C."/>
            <person name="Thompson A.W."/>
            <person name="Robinson-Rechavi M."/>
            <person name="Braasch I."/>
            <person name="Lecointre G."/>
            <person name="Bobe J."/>
            <person name="Postlethwait J.H."/>
            <person name="Berthelot C."/>
            <person name="Roest Crollius H."/>
            <person name="Guiguen Y."/>
        </authorList>
    </citation>
    <scope>NUCLEOTIDE SEQUENCE</scope>
    <source>
        <strain evidence="1">WJC10195</strain>
    </source>
</reference>
<dbReference type="EMBL" id="JAINUF010000010">
    <property type="protein sequence ID" value="KAJ8347594.1"/>
    <property type="molecule type" value="Genomic_DNA"/>
</dbReference>
<gene>
    <name evidence="1" type="ORF">SKAU_G00261830</name>
</gene>
<evidence type="ECO:0000313" key="2">
    <source>
        <dbReference type="Proteomes" id="UP001152622"/>
    </source>
</evidence>
<dbReference type="AlphaFoldDB" id="A0A9Q1IPS1"/>
<keyword evidence="2" id="KW-1185">Reference proteome</keyword>
<dbReference type="OrthoDB" id="10425832at2759"/>
<proteinExistence type="predicted"/>
<dbReference type="Proteomes" id="UP001152622">
    <property type="component" value="Chromosome 10"/>
</dbReference>
<evidence type="ECO:0000313" key="1">
    <source>
        <dbReference type="EMBL" id="KAJ8347594.1"/>
    </source>
</evidence>
<accession>A0A9Q1IPS1</accession>